<evidence type="ECO:0000313" key="1">
    <source>
        <dbReference type="EMBL" id="SUZ67465.1"/>
    </source>
</evidence>
<dbReference type="AlphaFoldDB" id="A0A381PKA9"/>
<name>A0A381PKA9_9ZZZZ</name>
<dbReference type="SUPFAM" id="SSF81301">
    <property type="entry name" value="Nucleotidyltransferase"/>
    <property type="match status" value="1"/>
</dbReference>
<proteinExistence type="predicted"/>
<dbReference type="InterPro" id="IPR043519">
    <property type="entry name" value="NT_sf"/>
</dbReference>
<accession>A0A381PKA9</accession>
<reference evidence="1" key="1">
    <citation type="submission" date="2018-05" db="EMBL/GenBank/DDBJ databases">
        <authorList>
            <person name="Lanie J.A."/>
            <person name="Ng W.-L."/>
            <person name="Kazmierczak K.M."/>
            <person name="Andrzejewski T.M."/>
            <person name="Davidsen T.M."/>
            <person name="Wayne K.J."/>
            <person name="Tettelin H."/>
            <person name="Glass J.I."/>
            <person name="Rusch D."/>
            <person name="Podicherti R."/>
            <person name="Tsui H.-C.T."/>
            <person name="Winkler M.E."/>
        </authorList>
    </citation>
    <scope>NUCLEOTIDE SEQUENCE</scope>
</reference>
<organism evidence="1">
    <name type="scientific">marine metagenome</name>
    <dbReference type="NCBI Taxonomy" id="408172"/>
    <lineage>
        <taxon>unclassified sequences</taxon>
        <taxon>metagenomes</taxon>
        <taxon>ecological metagenomes</taxon>
    </lineage>
</organism>
<protein>
    <recommendedName>
        <fullName evidence="2">Polymerase nucleotidyl transferase domain-containing protein</fullName>
    </recommendedName>
</protein>
<gene>
    <name evidence="1" type="ORF">METZ01_LOCUS20319</name>
</gene>
<dbReference type="EMBL" id="UINC01001013">
    <property type="protein sequence ID" value="SUZ67465.1"/>
    <property type="molecule type" value="Genomic_DNA"/>
</dbReference>
<sequence length="327" mass="37645">MTVLQLPENHAISREIRNSGDYYRIANYLNYGTVPVCIKKIHDDTAEGISVDIPALTGTDWPPWYGKLRRAWLQAKREKLVENLIVHGSYGDWTCTSYSDLDLTLLLDDTLLQAPRRMTRLRKWLRNELLPVVLSVDPLQHHGPFFLWQNLTDNYPEDILPVTAYRHAWAMEPVELCFQPLPFPDYRRHAALRTAKRLNEAVSYFNRGFTMYSMKRYLSNLMLIPTLYCGDAGTPMFKALSFDPFYKEFGPAALPIRAASALRQDWPPAPDRTFRAAQLGCRVKGGLELVRQLYHDESVKNILTHEIMPHTAVLASELVRRQGDADR</sequence>
<evidence type="ECO:0008006" key="2">
    <source>
        <dbReference type="Google" id="ProtNLM"/>
    </source>
</evidence>